<dbReference type="SUPFAM" id="SSF56784">
    <property type="entry name" value="HAD-like"/>
    <property type="match status" value="1"/>
</dbReference>
<name>A0A9D1MWZ0_9BACT</name>
<organism evidence="1 2">
    <name type="scientific">Candidatus Fimimonas merdipullorum</name>
    <dbReference type="NCBI Taxonomy" id="2840822"/>
    <lineage>
        <taxon>Bacteria</taxon>
        <taxon>Pseudomonadati</taxon>
        <taxon>Myxococcota</taxon>
        <taxon>Myxococcia</taxon>
        <taxon>Myxococcales</taxon>
        <taxon>Cystobacterineae</taxon>
        <taxon>Myxococcaceae</taxon>
        <taxon>Myxococcaceae incertae sedis</taxon>
        <taxon>Candidatus Fimimonas</taxon>
    </lineage>
</organism>
<dbReference type="NCBIfam" id="TIGR01509">
    <property type="entry name" value="HAD-SF-IA-v3"/>
    <property type="match status" value="1"/>
</dbReference>
<dbReference type="SFLD" id="SFLDG01129">
    <property type="entry name" value="C1.5:_HAD__Beta-PGM__Phosphata"/>
    <property type="match status" value="1"/>
</dbReference>
<dbReference type="InterPro" id="IPR036412">
    <property type="entry name" value="HAD-like_sf"/>
</dbReference>
<dbReference type="Pfam" id="PF00702">
    <property type="entry name" value="Hydrolase"/>
    <property type="match status" value="1"/>
</dbReference>
<dbReference type="Proteomes" id="UP000886852">
    <property type="component" value="Unassembled WGS sequence"/>
</dbReference>
<dbReference type="AlphaFoldDB" id="A0A9D1MWZ0"/>
<dbReference type="InterPro" id="IPR023214">
    <property type="entry name" value="HAD_sf"/>
</dbReference>
<evidence type="ECO:0000313" key="2">
    <source>
        <dbReference type="Proteomes" id="UP000886852"/>
    </source>
</evidence>
<evidence type="ECO:0000313" key="1">
    <source>
        <dbReference type="EMBL" id="HIU90915.1"/>
    </source>
</evidence>
<dbReference type="InterPro" id="IPR006439">
    <property type="entry name" value="HAD-SF_hydro_IA"/>
</dbReference>
<comment type="caution">
    <text evidence="1">The sequence shown here is derived from an EMBL/GenBank/DDBJ whole genome shotgun (WGS) entry which is preliminary data.</text>
</comment>
<dbReference type="Gene3D" id="1.10.150.240">
    <property type="entry name" value="Putative phosphatase, domain 2"/>
    <property type="match status" value="1"/>
</dbReference>
<dbReference type="Gene3D" id="3.40.50.1000">
    <property type="entry name" value="HAD superfamily/HAD-like"/>
    <property type="match status" value="1"/>
</dbReference>
<dbReference type="InterPro" id="IPR023198">
    <property type="entry name" value="PGP-like_dom2"/>
</dbReference>
<accession>A0A9D1MWZ0</accession>
<keyword evidence="1" id="KW-0378">Hydrolase</keyword>
<reference evidence="1" key="1">
    <citation type="submission" date="2020-10" db="EMBL/GenBank/DDBJ databases">
        <authorList>
            <person name="Gilroy R."/>
        </authorList>
    </citation>
    <scope>NUCLEOTIDE SEQUENCE</scope>
    <source>
        <strain evidence="1">ChiHjej12B11-7776</strain>
    </source>
</reference>
<reference evidence="1" key="2">
    <citation type="journal article" date="2021" name="PeerJ">
        <title>Extensive microbial diversity within the chicken gut microbiome revealed by metagenomics and culture.</title>
        <authorList>
            <person name="Gilroy R."/>
            <person name="Ravi A."/>
            <person name="Getino M."/>
            <person name="Pursley I."/>
            <person name="Horton D.L."/>
            <person name="Alikhan N.F."/>
            <person name="Baker D."/>
            <person name="Gharbi K."/>
            <person name="Hall N."/>
            <person name="Watson M."/>
            <person name="Adriaenssens E.M."/>
            <person name="Foster-Nyarko E."/>
            <person name="Jarju S."/>
            <person name="Secka A."/>
            <person name="Antonio M."/>
            <person name="Oren A."/>
            <person name="Chaudhuri R.R."/>
            <person name="La Ragione R."/>
            <person name="Hildebrand F."/>
            <person name="Pallen M.J."/>
        </authorList>
    </citation>
    <scope>NUCLEOTIDE SEQUENCE</scope>
    <source>
        <strain evidence="1">ChiHjej12B11-7776</strain>
    </source>
</reference>
<dbReference type="EMBL" id="DVOC01000047">
    <property type="protein sequence ID" value="HIU90915.1"/>
    <property type="molecule type" value="Genomic_DNA"/>
</dbReference>
<dbReference type="PANTHER" id="PTHR43611:SF3">
    <property type="entry name" value="FLAVIN MONONUCLEOTIDE HYDROLASE 1, CHLOROPLATIC"/>
    <property type="match status" value="1"/>
</dbReference>
<proteinExistence type="predicted"/>
<gene>
    <name evidence="1" type="ORF">IAC72_02730</name>
</gene>
<dbReference type="SFLD" id="SFLDS00003">
    <property type="entry name" value="Haloacid_Dehalogenase"/>
    <property type="match status" value="1"/>
</dbReference>
<dbReference type="GO" id="GO:0016787">
    <property type="term" value="F:hydrolase activity"/>
    <property type="evidence" value="ECO:0007669"/>
    <property type="project" value="UniProtKB-KW"/>
</dbReference>
<sequence>MNLYLFDCFGVVVSDVSTLWMKAENFSDEQTAQARKLFRKVDCGEVSFEDSFDVLAQMCGKSRQAVRKRWDSLLYPFDDTLALIEKLRCRGKVALLSNADSSYVKTIFRSFGLDRYFDRVFVSSDYGVAKPDEQFYALCLAAFTQKFDKVYFTDDNPINLESAKKLGIETVLFTSAKQATALLT</sequence>
<protein>
    <submittedName>
        <fullName evidence="1">HAD-IA family hydrolase</fullName>
    </submittedName>
</protein>
<dbReference type="PANTHER" id="PTHR43611">
    <property type="entry name" value="ALPHA-D-GLUCOSE 1-PHOSPHATE PHOSPHATASE"/>
    <property type="match status" value="1"/>
</dbReference>
<dbReference type="PRINTS" id="PR00413">
    <property type="entry name" value="HADHALOGNASE"/>
</dbReference>